<dbReference type="EMBL" id="LT629792">
    <property type="protein sequence ID" value="SDU03875.1"/>
    <property type="molecule type" value="Genomic_DNA"/>
</dbReference>
<evidence type="ECO:0000256" key="4">
    <source>
        <dbReference type="PROSITE-ProRule" id="PRU01024"/>
    </source>
</evidence>
<evidence type="ECO:0000256" key="2">
    <source>
        <dbReference type="ARBA" id="ARBA00022679"/>
    </source>
</evidence>
<feature type="binding site" evidence="4">
    <location>
        <position position="242"/>
    </location>
    <ligand>
        <name>S-adenosyl-L-methionine</name>
        <dbReference type="ChEBI" id="CHEBI:59789"/>
    </ligand>
</feature>
<dbReference type="InterPro" id="IPR029063">
    <property type="entry name" value="SAM-dependent_MTases_sf"/>
</dbReference>
<dbReference type="Gene3D" id="3.40.50.150">
    <property type="entry name" value="Vaccinia Virus protein VP39"/>
    <property type="match status" value="1"/>
</dbReference>
<dbReference type="Gene3D" id="2.40.50.1070">
    <property type="match status" value="1"/>
</dbReference>
<dbReference type="PANTHER" id="PTHR11061">
    <property type="entry name" value="RNA M5U METHYLTRANSFERASE"/>
    <property type="match status" value="1"/>
</dbReference>
<dbReference type="PROSITE" id="PS51687">
    <property type="entry name" value="SAM_MT_RNA_M5U"/>
    <property type="match status" value="1"/>
</dbReference>
<protein>
    <submittedName>
        <fullName evidence="6">23S rRNA (Uracil747-C5)-methyltransferase</fullName>
    </submittedName>
</protein>
<dbReference type="PROSITE" id="PS01230">
    <property type="entry name" value="TRMA_1"/>
    <property type="match status" value="1"/>
</dbReference>
<dbReference type="InterPro" id="IPR010280">
    <property type="entry name" value="U5_MeTrfase_fam"/>
</dbReference>
<feature type="binding site" evidence="4">
    <location>
        <position position="264"/>
    </location>
    <ligand>
        <name>S-adenosyl-L-methionine</name>
        <dbReference type="ChEBI" id="CHEBI:59789"/>
    </ligand>
</feature>
<evidence type="ECO:0000256" key="3">
    <source>
        <dbReference type="ARBA" id="ARBA00022691"/>
    </source>
</evidence>
<reference evidence="6 7" key="1">
    <citation type="submission" date="2016-10" db="EMBL/GenBank/DDBJ databases">
        <authorList>
            <person name="Varghese N."/>
            <person name="Submissions S."/>
        </authorList>
    </citation>
    <scope>NUCLEOTIDE SEQUENCE [LARGE SCALE GENOMIC DNA]</scope>
    <source>
        <strain evidence="6 7">DSM 9169</strain>
    </source>
</reference>
<dbReference type="InterPro" id="IPR030390">
    <property type="entry name" value="MeTrfase_TrmA_AS"/>
</dbReference>
<feature type="active site" description="Nucleophile" evidence="4">
    <location>
        <position position="342"/>
    </location>
</feature>
<keyword evidence="2 4" id="KW-0808">Transferase</keyword>
<feature type="active site" evidence="5">
    <location>
        <position position="342"/>
    </location>
</feature>
<sequence length="383" mass="42477">MQCGYFEAGLCHSCTLLPTPYERQLADKDAKVRRALTEFGTPDLQWLAPAASHQRDFRSKVKLVAGGTPLNMRLGILGADLNVQDLRDCPIVVPAIRDQLPRLARLIERMRIEPYSVKRRRGDLKYVIVTAGDDRQLMVRFVLRSRRHMSTLRTHLDAIRQAVPTIRVVTANIHPTHAALVEGPDEYVLTDEVTLPMTVGRTRLQVGPRSFTQTNTRVASALYMQVASWLTDVDARSVWDLYCGVGGFALNAAAAGVQDVTGVEISGDAVEAAKNAAQHLEVAARRVRTRFIAADATKWAREQSERTVPDAIVVNPPRRGLGEELATWLNGCGAHHIVYSSCNPATLVEDLAHMPSYQVSQGRIFDMFAHTRHVECAVLLETQ</sequence>
<feature type="binding site" evidence="4">
    <location>
        <position position="315"/>
    </location>
    <ligand>
        <name>S-adenosyl-L-methionine</name>
        <dbReference type="ChEBI" id="CHEBI:59789"/>
    </ligand>
</feature>
<dbReference type="Pfam" id="PF05958">
    <property type="entry name" value="tRNA_U5-meth_tr"/>
    <property type="match status" value="1"/>
</dbReference>
<evidence type="ECO:0000313" key="6">
    <source>
        <dbReference type="EMBL" id="SDU03875.1"/>
    </source>
</evidence>
<evidence type="ECO:0000256" key="5">
    <source>
        <dbReference type="PROSITE-ProRule" id="PRU10015"/>
    </source>
</evidence>
<keyword evidence="7" id="KW-1185">Reference proteome</keyword>
<proteinExistence type="inferred from homology"/>
<dbReference type="RefSeq" id="WP_058237293.1">
    <property type="nucleotide sequence ID" value="NZ_LT629792.1"/>
</dbReference>
<dbReference type="CDD" id="cd02440">
    <property type="entry name" value="AdoMet_MTases"/>
    <property type="match status" value="1"/>
</dbReference>
<keyword evidence="3 4" id="KW-0949">S-adenosyl-L-methionine</keyword>
<evidence type="ECO:0000256" key="1">
    <source>
        <dbReference type="ARBA" id="ARBA00022603"/>
    </source>
</evidence>
<organism evidence="6 7">
    <name type="scientific">Schaalia radingae</name>
    <dbReference type="NCBI Taxonomy" id="131110"/>
    <lineage>
        <taxon>Bacteria</taxon>
        <taxon>Bacillati</taxon>
        <taxon>Actinomycetota</taxon>
        <taxon>Actinomycetes</taxon>
        <taxon>Actinomycetales</taxon>
        <taxon>Actinomycetaceae</taxon>
        <taxon>Schaalia</taxon>
    </lineage>
</organism>
<dbReference type="Proteomes" id="UP000198976">
    <property type="component" value="Chromosome I"/>
</dbReference>
<gene>
    <name evidence="6" type="ORF">SAMN04489714_1784</name>
</gene>
<name>A0ABY0VAK9_9ACTO</name>
<dbReference type="SUPFAM" id="SSF53335">
    <property type="entry name" value="S-adenosyl-L-methionine-dependent methyltransferases"/>
    <property type="match status" value="1"/>
</dbReference>
<evidence type="ECO:0000313" key="7">
    <source>
        <dbReference type="Proteomes" id="UP000198976"/>
    </source>
</evidence>
<feature type="binding site" evidence="4">
    <location>
        <position position="213"/>
    </location>
    <ligand>
        <name>S-adenosyl-L-methionine</name>
        <dbReference type="ChEBI" id="CHEBI:59789"/>
    </ligand>
</feature>
<dbReference type="PANTHER" id="PTHR11061:SF30">
    <property type="entry name" value="TRNA (URACIL(54)-C(5))-METHYLTRANSFERASE"/>
    <property type="match status" value="1"/>
</dbReference>
<keyword evidence="1 4" id="KW-0489">Methyltransferase</keyword>
<accession>A0ABY0VAK9</accession>
<comment type="similarity">
    <text evidence="4">Belongs to the class I-like SAM-binding methyltransferase superfamily. RNA M5U methyltransferase family.</text>
</comment>